<proteinExistence type="predicted"/>
<sequence length="189" mass="22151">MLTIPHSLDVNRRKTAKRLPKRAVFAASLLIIYCILPIPFSCAFYVYLDASMPFDSFTFRLFPFVFWLLNFQRAFHYSYIKSKVTNKNSFERVQDAYYHSVIAVIIQAATVFTETQFVGWCLYLGVQLNWMILTAFIILFSYYIITTIVSLLVVLLVFKPYLAFVDRTLVEMQIRKHARETAIKNQQTL</sequence>
<keyword evidence="1" id="KW-0472">Membrane</keyword>
<feature type="transmembrane region" description="Helical" evidence="1">
    <location>
        <begin position="101"/>
        <end position="126"/>
    </location>
</feature>
<evidence type="ECO:0000313" key="3">
    <source>
        <dbReference type="WBParaSite" id="Csp11.Scaffold630.g18866.t1"/>
    </source>
</evidence>
<dbReference type="AlphaFoldDB" id="A0A1I7USD5"/>
<feature type="transmembrane region" description="Helical" evidence="1">
    <location>
        <begin position="23"/>
        <end position="48"/>
    </location>
</feature>
<keyword evidence="1" id="KW-1133">Transmembrane helix</keyword>
<evidence type="ECO:0000313" key="2">
    <source>
        <dbReference type="Proteomes" id="UP000095282"/>
    </source>
</evidence>
<protein>
    <submittedName>
        <fullName evidence="3">Serpentine receptor class gamma</fullName>
    </submittedName>
</protein>
<evidence type="ECO:0000256" key="1">
    <source>
        <dbReference type="SAM" id="Phobius"/>
    </source>
</evidence>
<organism evidence="2 3">
    <name type="scientific">Caenorhabditis tropicalis</name>
    <dbReference type="NCBI Taxonomy" id="1561998"/>
    <lineage>
        <taxon>Eukaryota</taxon>
        <taxon>Metazoa</taxon>
        <taxon>Ecdysozoa</taxon>
        <taxon>Nematoda</taxon>
        <taxon>Chromadorea</taxon>
        <taxon>Rhabditida</taxon>
        <taxon>Rhabditina</taxon>
        <taxon>Rhabditomorpha</taxon>
        <taxon>Rhabditoidea</taxon>
        <taxon>Rhabditidae</taxon>
        <taxon>Peloderinae</taxon>
        <taxon>Caenorhabditis</taxon>
    </lineage>
</organism>
<feature type="transmembrane region" description="Helical" evidence="1">
    <location>
        <begin position="60"/>
        <end position="80"/>
    </location>
</feature>
<accession>A0A1I7USD5</accession>
<keyword evidence="1" id="KW-0812">Transmembrane</keyword>
<reference evidence="3" key="1">
    <citation type="submission" date="2016-11" db="UniProtKB">
        <authorList>
            <consortium name="WormBaseParasite"/>
        </authorList>
    </citation>
    <scope>IDENTIFICATION</scope>
</reference>
<name>A0A1I7USD5_9PELO</name>
<feature type="transmembrane region" description="Helical" evidence="1">
    <location>
        <begin position="132"/>
        <end position="158"/>
    </location>
</feature>
<keyword evidence="2" id="KW-1185">Reference proteome</keyword>
<dbReference type="Proteomes" id="UP000095282">
    <property type="component" value="Unplaced"/>
</dbReference>
<dbReference type="WBParaSite" id="Csp11.Scaffold630.g18866.t1">
    <property type="protein sequence ID" value="Csp11.Scaffold630.g18866.t1"/>
    <property type="gene ID" value="Csp11.Scaffold630.g18866"/>
</dbReference>